<dbReference type="Proteomes" id="UP000371977">
    <property type="component" value="Unassembled WGS sequence"/>
</dbReference>
<dbReference type="EMBL" id="SDGZ01000014">
    <property type="protein sequence ID" value="TYC49639.1"/>
    <property type="molecule type" value="Genomic_DNA"/>
</dbReference>
<proteinExistence type="predicted"/>
<evidence type="ECO:0000313" key="1">
    <source>
        <dbReference type="EMBL" id="TYC49639.1"/>
    </source>
</evidence>
<protein>
    <submittedName>
        <fullName evidence="1">Uncharacterized protein</fullName>
    </submittedName>
</protein>
<comment type="caution">
    <text evidence="1">The sequence shown here is derived from an EMBL/GenBank/DDBJ whole genome shotgun (WGS) entry which is preliminary data.</text>
</comment>
<sequence length="132" mass="15123">MEQGLKIVTEYGEFIQPSMLTPESIQKLSDEQLEAVTEYIRLFASYKAKLETELKQRINNGSSFEHATTTTSTSLKTGDLPSTAKAEFLKDWGWDAFELKTPTKLKKRFGSDIEKDIEKVGVYDTTEKFNWK</sequence>
<accession>A0A6C2C7S6</accession>
<keyword evidence="2" id="KW-1185">Reference proteome</keyword>
<reference evidence="1 2" key="1">
    <citation type="submission" date="2019-01" db="EMBL/GenBank/DDBJ databases">
        <title>Weissella sp. nov., a novel lactic acid bacterium isolated from animal feces.</title>
        <authorList>
            <person name="Wang L.-T."/>
        </authorList>
    </citation>
    <scope>NUCLEOTIDE SEQUENCE [LARGE SCALE GENOMIC DNA]</scope>
    <source>
        <strain evidence="1 2">8H-2</strain>
    </source>
</reference>
<organism evidence="1 2">
    <name type="scientific">Weissella muntiaci</name>
    <dbReference type="NCBI Taxonomy" id="2508881"/>
    <lineage>
        <taxon>Bacteria</taxon>
        <taxon>Bacillati</taxon>
        <taxon>Bacillota</taxon>
        <taxon>Bacilli</taxon>
        <taxon>Lactobacillales</taxon>
        <taxon>Lactobacillaceae</taxon>
        <taxon>Weissella</taxon>
    </lineage>
</organism>
<gene>
    <name evidence="1" type="ORF">ESZ50_05710</name>
</gene>
<dbReference type="OrthoDB" id="2152144at2"/>
<name>A0A6C2C7S6_9LACO</name>
<evidence type="ECO:0000313" key="2">
    <source>
        <dbReference type="Proteomes" id="UP000371977"/>
    </source>
</evidence>
<dbReference type="RefSeq" id="WP_148622631.1">
    <property type="nucleotide sequence ID" value="NZ_SDGZ01000014.1"/>
</dbReference>
<dbReference type="AlphaFoldDB" id="A0A6C2C7S6"/>